<dbReference type="Pfam" id="PF13602">
    <property type="entry name" value="ADH_zinc_N_2"/>
    <property type="match status" value="1"/>
</dbReference>
<accession>A0ABN2IG11</accession>
<dbReference type="SUPFAM" id="SSF50129">
    <property type="entry name" value="GroES-like"/>
    <property type="match status" value="1"/>
</dbReference>
<dbReference type="InterPro" id="IPR011032">
    <property type="entry name" value="GroES-like_sf"/>
</dbReference>
<dbReference type="Gene3D" id="3.90.180.10">
    <property type="entry name" value="Medium-chain alcohol dehydrogenases, catalytic domain"/>
    <property type="match status" value="1"/>
</dbReference>
<dbReference type="InterPro" id="IPR020843">
    <property type="entry name" value="ER"/>
</dbReference>
<dbReference type="CDD" id="cd05289">
    <property type="entry name" value="MDR_like_2"/>
    <property type="match status" value="1"/>
</dbReference>
<dbReference type="Pfam" id="PF08240">
    <property type="entry name" value="ADH_N"/>
    <property type="match status" value="1"/>
</dbReference>
<dbReference type="EMBL" id="BAAAPL010000002">
    <property type="protein sequence ID" value="GAA1704434.1"/>
    <property type="molecule type" value="Genomic_DNA"/>
</dbReference>
<keyword evidence="5" id="KW-1185">Reference proteome</keyword>
<dbReference type="Gene3D" id="3.40.50.720">
    <property type="entry name" value="NAD(P)-binding Rossmann-like Domain"/>
    <property type="match status" value="1"/>
</dbReference>
<protein>
    <submittedName>
        <fullName evidence="4">NADP-dependent oxidoreductase</fullName>
    </submittedName>
</protein>
<evidence type="ECO:0000256" key="2">
    <source>
        <dbReference type="ARBA" id="ARBA00023002"/>
    </source>
</evidence>
<gene>
    <name evidence="4" type="ORF">GCM10009808_22910</name>
</gene>
<evidence type="ECO:0000256" key="1">
    <source>
        <dbReference type="ARBA" id="ARBA00022857"/>
    </source>
</evidence>
<evidence type="ECO:0000259" key="3">
    <source>
        <dbReference type="SMART" id="SM00829"/>
    </source>
</evidence>
<comment type="caution">
    <text evidence="4">The sequence shown here is derived from an EMBL/GenBank/DDBJ whole genome shotgun (WGS) entry which is preliminary data.</text>
</comment>
<keyword evidence="2" id="KW-0560">Oxidoreductase</keyword>
<dbReference type="SUPFAM" id="SSF51735">
    <property type="entry name" value="NAD(P)-binding Rossmann-fold domains"/>
    <property type="match status" value="1"/>
</dbReference>
<keyword evidence="1" id="KW-0521">NADP</keyword>
<dbReference type="PANTHER" id="PTHR48106">
    <property type="entry name" value="QUINONE OXIDOREDUCTASE PIG3-RELATED"/>
    <property type="match status" value="1"/>
</dbReference>
<dbReference type="RefSeq" id="WP_344072706.1">
    <property type="nucleotide sequence ID" value="NZ_BAAAPL010000002.1"/>
</dbReference>
<organism evidence="4 5">
    <name type="scientific">Microbacterium sediminicola</name>
    <dbReference type="NCBI Taxonomy" id="415210"/>
    <lineage>
        <taxon>Bacteria</taxon>
        <taxon>Bacillati</taxon>
        <taxon>Actinomycetota</taxon>
        <taxon>Actinomycetes</taxon>
        <taxon>Micrococcales</taxon>
        <taxon>Microbacteriaceae</taxon>
        <taxon>Microbacterium</taxon>
    </lineage>
</organism>
<evidence type="ECO:0000313" key="4">
    <source>
        <dbReference type="EMBL" id="GAA1704434.1"/>
    </source>
</evidence>
<proteinExistence type="predicted"/>
<evidence type="ECO:0000313" key="5">
    <source>
        <dbReference type="Proteomes" id="UP001501690"/>
    </source>
</evidence>
<feature type="domain" description="Enoyl reductase (ER)" evidence="3">
    <location>
        <begin position="11"/>
        <end position="311"/>
    </location>
</feature>
<dbReference type="InterPro" id="IPR013154">
    <property type="entry name" value="ADH-like_N"/>
</dbReference>
<dbReference type="InterPro" id="IPR036291">
    <property type="entry name" value="NAD(P)-bd_dom_sf"/>
</dbReference>
<name>A0ABN2IG11_9MICO</name>
<dbReference type="Proteomes" id="UP001501690">
    <property type="component" value="Unassembled WGS sequence"/>
</dbReference>
<dbReference type="SMART" id="SM00829">
    <property type="entry name" value="PKS_ER"/>
    <property type="match status" value="1"/>
</dbReference>
<reference evidence="4 5" key="1">
    <citation type="journal article" date="2019" name="Int. J. Syst. Evol. Microbiol.">
        <title>The Global Catalogue of Microorganisms (GCM) 10K type strain sequencing project: providing services to taxonomists for standard genome sequencing and annotation.</title>
        <authorList>
            <consortium name="The Broad Institute Genomics Platform"/>
            <consortium name="The Broad Institute Genome Sequencing Center for Infectious Disease"/>
            <person name="Wu L."/>
            <person name="Ma J."/>
        </authorList>
    </citation>
    <scope>NUCLEOTIDE SEQUENCE [LARGE SCALE GENOMIC DNA]</scope>
    <source>
        <strain evidence="4 5">JCM 15577</strain>
    </source>
</reference>
<sequence length="313" mass="31701">MAHRWQLPTYGGIDALELVEVEVPEPAPGQVTIALSAVGVNPSDYKTLGGGWNADESLLPLPVGQEAVGVIAAVGADTEIATGPVAVGDRVVAFKITGAFAELVTVSAADVFALPDTVEDVEAAGLLHVGVVAAELLALSGATEGQTLLVHGASGSVGVLVVQLARRAGIRVIGTASEANQGKIREFGAEPVVYGEGLADRVRALAPEGVDAAVDAVGSDESLPVSLELVGDPSRVATLAPGPAAKEAGVKISAGMMPASIQFRMPQRAVILDLAARGDLVLPIARTFPLAEAKEALRFVSSGHPGGKVVLTV</sequence>